<name>A0A9J6B1I9_SOLCO</name>
<dbReference type="Proteomes" id="UP000824120">
    <property type="component" value="Chromosome 1"/>
</dbReference>
<organism evidence="1 2">
    <name type="scientific">Solanum commersonii</name>
    <name type="common">Commerson's wild potato</name>
    <name type="synonym">Commerson's nightshade</name>
    <dbReference type="NCBI Taxonomy" id="4109"/>
    <lineage>
        <taxon>Eukaryota</taxon>
        <taxon>Viridiplantae</taxon>
        <taxon>Streptophyta</taxon>
        <taxon>Embryophyta</taxon>
        <taxon>Tracheophyta</taxon>
        <taxon>Spermatophyta</taxon>
        <taxon>Magnoliopsida</taxon>
        <taxon>eudicotyledons</taxon>
        <taxon>Gunneridae</taxon>
        <taxon>Pentapetalae</taxon>
        <taxon>asterids</taxon>
        <taxon>lamiids</taxon>
        <taxon>Solanales</taxon>
        <taxon>Solanaceae</taxon>
        <taxon>Solanoideae</taxon>
        <taxon>Solaneae</taxon>
        <taxon>Solanum</taxon>
    </lineage>
</organism>
<dbReference type="EMBL" id="JACXVP010000001">
    <property type="protein sequence ID" value="KAG5630544.1"/>
    <property type="molecule type" value="Genomic_DNA"/>
</dbReference>
<protein>
    <submittedName>
        <fullName evidence="1">Uncharacterized protein</fullName>
    </submittedName>
</protein>
<accession>A0A9J6B1I9</accession>
<gene>
    <name evidence="1" type="ORF">H5410_002261</name>
</gene>
<evidence type="ECO:0000313" key="2">
    <source>
        <dbReference type="Proteomes" id="UP000824120"/>
    </source>
</evidence>
<keyword evidence="2" id="KW-1185">Reference proteome</keyword>
<sequence>MTVKGNAASTIGVSNKLLYFENQHQSIHVAFNKQFEKTRSEHQIRLEPSINVARFLLEFGLSF</sequence>
<dbReference type="AlphaFoldDB" id="A0A9J6B1I9"/>
<reference evidence="1 2" key="1">
    <citation type="submission" date="2020-09" db="EMBL/GenBank/DDBJ databases">
        <title>De no assembly of potato wild relative species, Solanum commersonii.</title>
        <authorList>
            <person name="Cho K."/>
        </authorList>
    </citation>
    <scope>NUCLEOTIDE SEQUENCE [LARGE SCALE GENOMIC DNA]</scope>
    <source>
        <strain evidence="1">LZ3.2</strain>
        <tissue evidence="1">Leaf</tissue>
    </source>
</reference>
<comment type="caution">
    <text evidence="1">The sequence shown here is derived from an EMBL/GenBank/DDBJ whole genome shotgun (WGS) entry which is preliminary data.</text>
</comment>
<evidence type="ECO:0000313" key="1">
    <source>
        <dbReference type="EMBL" id="KAG5630544.1"/>
    </source>
</evidence>
<proteinExistence type="predicted"/>